<feature type="compositionally biased region" description="Basic and acidic residues" evidence="1">
    <location>
        <begin position="123"/>
        <end position="146"/>
    </location>
</feature>
<feature type="region of interest" description="Disordered" evidence="1">
    <location>
        <begin position="284"/>
        <end position="314"/>
    </location>
</feature>
<dbReference type="InterPro" id="IPR007320">
    <property type="entry name" value="PDCD2_C"/>
</dbReference>
<protein>
    <recommendedName>
        <fullName evidence="2">Programmed cell death protein 2 C-terminal domain-containing protein</fullName>
    </recommendedName>
</protein>
<dbReference type="Pfam" id="PF04194">
    <property type="entry name" value="PDCD2_C"/>
    <property type="match status" value="1"/>
</dbReference>
<feature type="compositionally biased region" description="Pro residues" evidence="1">
    <location>
        <begin position="252"/>
        <end position="269"/>
    </location>
</feature>
<dbReference type="GO" id="GO:0005737">
    <property type="term" value="C:cytoplasm"/>
    <property type="evidence" value="ECO:0007669"/>
    <property type="project" value="InterPro"/>
</dbReference>
<gene>
    <name evidence="3" type="ORF">VMCG_10170</name>
</gene>
<feature type="compositionally biased region" description="Polar residues" evidence="1">
    <location>
        <begin position="240"/>
        <end position="251"/>
    </location>
</feature>
<feature type="region of interest" description="Disordered" evidence="1">
    <location>
        <begin position="194"/>
        <end position="269"/>
    </location>
</feature>
<organism evidence="3 4">
    <name type="scientific">Cytospora schulzeri</name>
    <dbReference type="NCBI Taxonomy" id="448051"/>
    <lineage>
        <taxon>Eukaryota</taxon>
        <taxon>Fungi</taxon>
        <taxon>Dikarya</taxon>
        <taxon>Ascomycota</taxon>
        <taxon>Pezizomycotina</taxon>
        <taxon>Sordariomycetes</taxon>
        <taxon>Sordariomycetidae</taxon>
        <taxon>Diaporthales</taxon>
        <taxon>Cytosporaceae</taxon>
        <taxon>Cytospora</taxon>
    </lineage>
</organism>
<feature type="compositionally biased region" description="Basic and acidic residues" evidence="1">
    <location>
        <begin position="207"/>
        <end position="221"/>
    </location>
</feature>
<dbReference type="OrthoDB" id="443682at2759"/>
<feature type="compositionally biased region" description="Low complexity" evidence="1">
    <location>
        <begin position="194"/>
        <end position="206"/>
    </location>
</feature>
<reference evidence="3 4" key="1">
    <citation type="submission" date="2015-09" db="EMBL/GenBank/DDBJ databases">
        <title>Host preference determinants of Valsa canker pathogens revealed by comparative genomics.</title>
        <authorList>
            <person name="Yin Z."/>
            <person name="Huang L."/>
        </authorList>
    </citation>
    <scope>NUCLEOTIDE SEQUENCE [LARGE SCALE GENOMIC DNA]</scope>
    <source>
        <strain evidence="3 4">03-1</strain>
    </source>
</reference>
<evidence type="ECO:0000313" key="3">
    <source>
        <dbReference type="EMBL" id="ROV88856.1"/>
    </source>
</evidence>
<dbReference type="GO" id="GO:0030490">
    <property type="term" value="P:maturation of SSU-rRNA"/>
    <property type="evidence" value="ECO:0007669"/>
    <property type="project" value="TreeGrafter"/>
</dbReference>
<evidence type="ECO:0000313" key="4">
    <source>
        <dbReference type="Proteomes" id="UP000283895"/>
    </source>
</evidence>
<feature type="domain" description="Programmed cell death protein 2 C-terminal" evidence="2">
    <location>
        <begin position="324"/>
        <end position="438"/>
    </location>
</feature>
<dbReference type="Proteomes" id="UP000283895">
    <property type="component" value="Unassembled WGS sequence"/>
</dbReference>
<dbReference type="STRING" id="356882.A0A423VCZ8"/>
<feature type="region of interest" description="Disordered" evidence="1">
    <location>
        <begin position="116"/>
        <end position="150"/>
    </location>
</feature>
<proteinExistence type="predicted"/>
<dbReference type="PANTHER" id="PTHR47524:SF1">
    <property type="entry name" value="20S RRNA ACCUMULATION PROTEIN 4"/>
    <property type="match status" value="1"/>
</dbReference>
<evidence type="ECO:0000259" key="2">
    <source>
        <dbReference type="Pfam" id="PF04194"/>
    </source>
</evidence>
<comment type="caution">
    <text evidence="3">The sequence shown here is derived from an EMBL/GenBank/DDBJ whole genome shotgun (WGS) entry which is preliminary data.</text>
</comment>
<dbReference type="PANTHER" id="PTHR47524">
    <property type="entry name" value="20S RRNA ACCUMULATION PROTEIN 4"/>
    <property type="match status" value="1"/>
</dbReference>
<evidence type="ECO:0000256" key="1">
    <source>
        <dbReference type="SAM" id="MobiDB-lite"/>
    </source>
</evidence>
<sequence>MAPYDSDDSLDDEQEEFTETDVLLGYASKDPVYDDTISRLGGRPDWLEPSNPPSSALARCKVCNDLLVLLLQLNGELPTRFPGHDRRIYVFSCRRKTCRRREGSTRALRAVRISPEAAARAKARQEKEQREKEEAERAEAERKEKQAGLGEALFGVQGKGLTSAGAGGSAPVNPFSLGGGGGAGGNVNPFAKPGAAAANPFSAASSTKEKAPEQPEPKPEAEEATPSKYSTKDLPKSFAETLSLNNPQQASGPPPPPEPWPPEAEQPRPYPVSYLAEADYETLDPTPAMNDVPAPTIETTEDGPAGGSGSGGGEDKNVFESTIDSTFQKFADRLAQNPDQCIRYEFAGQPLLYSKTDAVGKRLHDGVRLPPCGNCRGERVFEVQLVPGAIAELESEEEGLEGMDWGTVVVGVCASDCVPRGTAEGEAGYLEEWVGVQWEELTQRR</sequence>
<name>A0A423VCZ8_9PEZI</name>
<accession>A0A423VCZ8</accession>
<dbReference type="AlphaFoldDB" id="A0A423VCZ8"/>
<keyword evidence="4" id="KW-1185">Reference proteome</keyword>
<dbReference type="EMBL" id="LKEA01000075">
    <property type="protein sequence ID" value="ROV88856.1"/>
    <property type="molecule type" value="Genomic_DNA"/>
</dbReference>